<name>A0A9W5PEM1_9BACI</name>
<protein>
    <submittedName>
        <fullName evidence="1">Uncharacterized protein</fullName>
    </submittedName>
</protein>
<evidence type="ECO:0000313" key="2">
    <source>
        <dbReference type="Proteomes" id="UP000011182"/>
    </source>
</evidence>
<comment type="caution">
    <text evidence="1">The sequence shown here is derived from an EMBL/GenBank/DDBJ whole genome shotgun (WGS) entry which is preliminary data.</text>
</comment>
<evidence type="ECO:0000313" key="1">
    <source>
        <dbReference type="EMBL" id="ELS63078.1"/>
    </source>
</evidence>
<dbReference type="AlphaFoldDB" id="A0A9W5PEM1"/>
<dbReference type="EMBL" id="AMXN01000001">
    <property type="protein sequence ID" value="ELS63078.1"/>
    <property type="molecule type" value="Genomic_DNA"/>
</dbReference>
<accession>A0A9W5PEM1</accession>
<organism evidence="1 2">
    <name type="scientific">Bacillus inaquosorum KCTC 13429</name>
    <dbReference type="NCBI Taxonomy" id="1236548"/>
    <lineage>
        <taxon>Bacteria</taxon>
        <taxon>Bacillati</taxon>
        <taxon>Bacillota</taxon>
        <taxon>Bacilli</taxon>
        <taxon>Bacillales</taxon>
        <taxon>Bacillaceae</taxon>
        <taxon>Bacillus</taxon>
    </lineage>
</organism>
<gene>
    <name evidence="1" type="ORF">BSI_04690</name>
</gene>
<keyword evidence="2" id="KW-1185">Reference proteome</keyword>
<dbReference type="Proteomes" id="UP000011182">
    <property type="component" value="Unassembled WGS sequence"/>
</dbReference>
<sequence>MSTNQSFKILSKFYPATNELSTFFENIDNYPHTNKKTLKKGFFIIGI</sequence>
<proteinExistence type="predicted"/>
<reference evidence="1 2" key="1">
    <citation type="journal article" date="2014" name="Syst. Appl. Microbiol.">
        <title>Genomic insights into the taxonomic status of the three subspecies of Bacillus subtilis.</title>
        <authorList>
            <person name="Yi H."/>
            <person name="Chun J."/>
            <person name="Cha C.J."/>
        </authorList>
    </citation>
    <scope>NUCLEOTIDE SEQUENCE [LARGE SCALE GENOMIC DNA]</scope>
    <source>
        <strain evidence="1 2">KCTC 13429</strain>
    </source>
</reference>